<dbReference type="InterPro" id="IPR020476">
    <property type="entry name" value="Nudix_hydrolase"/>
</dbReference>
<dbReference type="AlphaFoldDB" id="A0A0R2LPZ9"/>
<comment type="caution">
    <text evidence="4">The sequence shown here is derived from an EMBL/GenBank/DDBJ whole genome shotgun (WGS) entry which is preliminary data.</text>
</comment>
<evidence type="ECO:0000259" key="3">
    <source>
        <dbReference type="PROSITE" id="PS51462"/>
    </source>
</evidence>
<dbReference type="PATRIC" id="fig|616990.3.peg.2210"/>
<evidence type="ECO:0000256" key="1">
    <source>
        <dbReference type="ARBA" id="ARBA00001946"/>
    </source>
</evidence>
<keyword evidence="5" id="KW-1185">Reference proteome</keyword>
<evidence type="ECO:0000313" key="4">
    <source>
        <dbReference type="EMBL" id="KRO03729.1"/>
    </source>
</evidence>
<sequence>MTQLIAHLMVPTEQGILLLRRTAFERGKSNVFPHYWDFPGGLVQPHEFPRDAAIRECYEETGLTVIIRRIVAEDSHLDLHQGTVFTRLVYLAEVVNLSHDQRFHLNLAEHDRVRFVTTWSDLGNPSSLVPYVVAALNEIWRN</sequence>
<dbReference type="PRINTS" id="PR00502">
    <property type="entry name" value="NUDIXFAMILY"/>
</dbReference>
<name>A0A0R2LPZ9_9LACO</name>
<evidence type="ECO:0000313" key="5">
    <source>
        <dbReference type="Proteomes" id="UP000051906"/>
    </source>
</evidence>
<dbReference type="Proteomes" id="UP000051906">
    <property type="component" value="Unassembled WGS sequence"/>
</dbReference>
<organism evidence="4 5">
    <name type="scientific">Levilactobacillus paucivorans</name>
    <dbReference type="NCBI Taxonomy" id="616990"/>
    <lineage>
        <taxon>Bacteria</taxon>
        <taxon>Bacillati</taxon>
        <taxon>Bacillota</taxon>
        <taxon>Bacilli</taxon>
        <taxon>Lactobacillales</taxon>
        <taxon>Lactobacillaceae</taxon>
        <taxon>Levilactobacillus</taxon>
    </lineage>
</organism>
<feature type="domain" description="Nudix hydrolase" evidence="3">
    <location>
        <begin position="1"/>
        <end position="142"/>
    </location>
</feature>
<dbReference type="OrthoDB" id="9816289at2"/>
<evidence type="ECO:0000256" key="2">
    <source>
        <dbReference type="ARBA" id="ARBA00022801"/>
    </source>
</evidence>
<reference evidence="4 5" key="1">
    <citation type="journal article" date="2015" name="Genome Announc.">
        <title>Expanding the biotechnology potential of lactobacilli through comparative genomics of 213 strains and associated genera.</title>
        <authorList>
            <person name="Sun Z."/>
            <person name="Harris H.M."/>
            <person name="McCann A."/>
            <person name="Guo C."/>
            <person name="Argimon S."/>
            <person name="Zhang W."/>
            <person name="Yang X."/>
            <person name="Jeffery I.B."/>
            <person name="Cooney J.C."/>
            <person name="Kagawa T.F."/>
            <person name="Liu W."/>
            <person name="Song Y."/>
            <person name="Salvetti E."/>
            <person name="Wrobel A."/>
            <person name="Rasinkangas P."/>
            <person name="Parkhill J."/>
            <person name="Rea M.C."/>
            <person name="O'Sullivan O."/>
            <person name="Ritari J."/>
            <person name="Douillard F.P."/>
            <person name="Paul Ross R."/>
            <person name="Yang R."/>
            <person name="Briner A.E."/>
            <person name="Felis G.E."/>
            <person name="de Vos W.M."/>
            <person name="Barrangou R."/>
            <person name="Klaenhammer T.R."/>
            <person name="Caufield P.W."/>
            <person name="Cui Y."/>
            <person name="Zhang H."/>
            <person name="O'Toole P.W."/>
        </authorList>
    </citation>
    <scope>NUCLEOTIDE SEQUENCE [LARGE SCALE GENOMIC DNA]</scope>
    <source>
        <strain evidence="4 5">DSM 22467</strain>
    </source>
</reference>
<accession>A0A0R2LPZ9</accession>
<dbReference type="InterPro" id="IPR015797">
    <property type="entry name" value="NUDIX_hydrolase-like_dom_sf"/>
</dbReference>
<dbReference type="GO" id="GO:0016787">
    <property type="term" value="F:hydrolase activity"/>
    <property type="evidence" value="ECO:0007669"/>
    <property type="project" value="UniProtKB-KW"/>
</dbReference>
<dbReference type="PROSITE" id="PS51462">
    <property type="entry name" value="NUDIX"/>
    <property type="match status" value="1"/>
</dbReference>
<dbReference type="SUPFAM" id="SSF55811">
    <property type="entry name" value="Nudix"/>
    <property type="match status" value="1"/>
</dbReference>
<dbReference type="RefSeq" id="WP_057878518.1">
    <property type="nucleotide sequence ID" value="NZ_JQCA01000060.1"/>
</dbReference>
<comment type="cofactor">
    <cofactor evidence="1">
        <name>Mg(2+)</name>
        <dbReference type="ChEBI" id="CHEBI:18420"/>
    </cofactor>
</comment>
<dbReference type="Pfam" id="PF00293">
    <property type="entry name" value="NUDIX"/>
    <property type="match status" value="1"/>
</dbReference>
<gene>
    <name evidence="4" type="ORF">IV54_GL002090</name>
</gene>
<dbReference type="Gene3D" id="3.90.79.10">
    <property type="entry name" value="Nucleoside Triphosphate Pyrophosphohydrolase"/>
    <property type="match status" value="1"/>
</dbReference>
<dbReference type="CDD" id="cd02883">
    <property type="entry name" value="NUDIX_Hydrolase"/>
    <property type="match status" value="1"/>
</dbReference>
<protein>
    <recommendedName>
        <fullName evidence="3">Nudix hydrolase domain-containing protein</fullName>
    </recommendedName>
</protein>
<dbReference type="PANTHER" id="PTHR43046:SF14">
    <property type="entry name" value="MUTT_NUDIX FAMILY PROTEIN"/>
    <property type="match status" value="1"/>
</dbReference>
<dbReference type="InterPro" id="IPR000086">
    <property type="entry name" value="NUDIX_hydrolase_dom"/>
</dbReference>
<dbReference type="PANTHER" id="PTHR43046">
    <property type="entry name" value="GDP-MANNOSE MANNOSYL HYDROLASE"/>
    <property type="match status" value="1"/>
</dbReference>
<dbReference type="EMBL" id="JQCA01000060">
    <property type="protein sequence ID" value="KRO03729.1"/>
    <property type="molecule type" value="Genomic_DNA"/>
</dbReference>
<proteinExistence type="predicted"/>
<keyword evidence="2" id="KW-0378">Hydrolase</keyword>